<evidence type="ECO:0000313" key="2">
    <source>
        <dbReference type="Proteomes" id="UP000665020"/>
    </source>
</evidence>
<dbReference type="InterPro" id="IPR014347">
    <property type="entry name" value="Tautomerase/MIF_sf"/>
</dbReference>
<organism evidence="1 2">
    <name type="scientific">Iocasia fonsfrigidae</name>
    <dbReference type="NCBI Taxonomy" id="2682810"/>
    <lineage>
        <taxon>Bacteria</taxon>
        <taxon>Bacillati</taxon>
        <taxon>Bacillota</taxon>
        <taxon>Clostridia</taxon>
        <taxon>Halanaerobiales</taxon>
        <taxon>Halanaerobiaceae</taxon>
        <taxon>Iocasia</taxon>
    </lineage>
</organism>
<dbReference type="RefSeq" id="WP_230868304.1">
    <property type="nucleotide sequence ID" value="NZ_CP046640.1"/>
</dbReference>
<sequence>MPYAEILVTKNFITDEEKTVLVKKMTKILLDSEGLIDNPISRSIALLDIKEFGCLYVGGERSKQDKILVKIYAFSNAFNDKSKKKLFSDITNALISINDKIKSQNGRNIWCMIIPLQKNNFGVGGAPVTLEMTRNLVSAYKE</sequence>
<gene>
    <name evidence="1" type="ORF">GM661_00670</name>
</gene>
<reference evidence="1" key="1">
    <citation type="submission" date="2019-12" db="EMBL/GenBank/DDBJ databases">
        <authorList>
            <person name="zhang j."/>
            <person name="sun C.M."/>
        </authorList>
    </citation>
    <scope>NUCLEOTIDE SEQUENCE</scope>
    <source>
        <strain evidence="1">NS-1</strain>
    </source>
</reference>
<dbReference type="AlphaFoldDB" id="A0A8A7KCH4"/>
<evidence type="ECO:0008006" key="3">
    <source>
        <dbReference type="Google" id="ProtNLM"/>
    </source>
</evidence>
<proteinExistence type="predicted"/>
<dbReference type="EMBL" id="CP046640">
    <property type="protein sequence ID" value="QTL96587.1"/>
    <property type="molecule type" value="Genomic_DNA"/>
</dbReference>
<protein>
    <recommendedName>
        <fullName evidence="3">Tautomerase enzyme</fullName>
    </recommendedName>
</protein>
<dbReference type="Proteomes" id="UP000665020">
    <property type="component" value="Chromosome"/>
</dbReference>
<keyword evidence="2" id="KW-1185">Reference proteome</keyword>
<dbReference type="SUPFAM" id="SSF55331">
    <property type="entry name" value="Tautomerase/MIF"/>
    <property type="match status" value="1"/>
</dbReference>
<evidence type="ECO:0000313" key="1">
    <source>
        <dbReference type="EMBL" id="QTL96587.1"/>
    </source>
</evidence>
<dbReference type="KEGG" id="ifn:GM661_00670"/>
<name>A0A8A7KCH4_9FIRM</name>
<accession>A0A8A7KCH4</accession>
<dbReference type="Gene3D" id="3.30.429.10">
    <property type="entry name" value="Macrophage Migration Inhibitory Factor"/>
    <property type="match status" value="1"/>
</dbReference>